<evidence type="ECO:0000313" key="2">
    <source>
        <dbReference type="EMBL" id="EAR95059.2"/>
    </source>
</evidence>
<protein>
    <submittedName>
        <fullName evidence="2">Zinc finger lsd1 subclass family protein</fullName>
    </submittedName>
</protein>
<name>Q23F46_TETTS</name>
<dbReference type="Gene3D" id="2.10.220.10">
    <property type="entry name" value="Hormone Receptor, Insulin-like Growth Factor Receptor 1, Chain A, domain 2"/>
    <property type="match status" value="1"/>
</dbReference>
<dbReference type="EMBL" id="GG662707">
    <property type="protein sequence ID" value="EAR95059.2"/>
    <property type="molecule type" value="Genomic_DNA"/>
</dbReference>
<dbReference type="HOGENOM" id="CLU_035104_0_0_1"/>
<dbReference type="InParanoid" id="Q23F46"/>
<reference evidence="3" key="1">
    <citation type="journal article" date="2006" name="PLoS Biol.">
        <title>Macronuclear genome sequence of the ciliate Tetrahymena thermophila, a model eukaryote.</title>
        <authorList>
            <person name="Eisen J.A."/>
            <person name="Coyne R.S."/>
            <person name="Wu M."/>
            <person name="Wu D."/>
            <person name="Thiagarajan M."/>
            <person name="Wortman J.R."/>
            <person name="Badger J.H."/>
            <person name="Ren Q."/>
            <person name="Amedeo P."/>
            <person name="Jones K.M."/>
            <person name="Tallon L.J."/>
            <person name="Delcher A.L."/>
            <person name="Salzberg S.L."/>
            <person name="Silva J.C."/>
            <person name="Haas B.J."/>
            <person name="Majoros W.H."/>
            <person name="Farzad M."/>
            <person name="Carlton J.M."/>
            <person name="Smith R.K. Jr."/>
            <person name="Garg J."/>
            <person name="Pearlman R.E."/>
            <person name="Karrer K.M."/>
            <person name="Sun L."/>
            <person name="Manning G."/>
            <person name="Elde N.C."/>
            <person name="Turkewitz A.P."/>
            <person name="Asai D.J."/>
            <person name="Wilkes D.E."/>
            <person name="Wang Y."/>
            <person name="Cai H."/>
            <person name="Collins K."/>
            <person name="Stewart B.A."/>
            <person name="Lee S.R."/>
            <person name="Wilamowska K."/>
            <person name="Weinberg Z."/>
            <person name="Ruzzo W.L."/>
            <person name="Wloga D."/>
            <person name="Gaertig J."/>
            <person name="Frankel J."/>
            <person name="Tsao C.-C."/>
            <person name="Gorovsky M.A."/>
            <person name="Keeling P.J."/>
            <person name="Waller R.F."/>
            <person name="Patron N.J."/>
            <person name="Cherry J.M."/>
            <person name="Stover N.A."/>
            <person name="Krieger C.J."/>
            <person name="del Toro C."/>
            <person name="Ryder H.F."/>
            <person name="Williamson S.C."/>
            <person name="Barbeau R.A."/>
            <person name="Hamilton E.P."/>
            <person name="Orias E."/>
        </authorList>
    </citation>
    <scope>NUCLEOTIDE SEQUENCE [LARGE SCALE GENOMIC DNA]</scope>
    <source>
        <strain evidence="3">SB210</strain>
    </source>
</reference>
<keyword evidence="1" id="KW-0472">Membrane</keyword>
<keyword evidence="3" id="KW-1185">Reference proteome</keyword>
<dbReference type="InterPro" id="IPR052798">
    <property type="entry name" value="Giardia_VSA"/>
</dbReference>
<dbReference type="GeneID" id="7838040"/>
<dbReference type="AlphaFoldDB" id="Q23F46"/>
<dbReference type="InterPro" id="IPR009030">
    <property type="entry name" value="Growth_fac_rcpt_cys_sf"/>
</dbReference>
<dbReference type="PANTHER" id="PTHR23275">
    <property type="entry name" value="CABRIOLET.-RELATED"/>
    <property type="match status" value="1"/>
</dbReference>
<sequence>MYLIQKRKVQFNYFKHLLTKENCSLYQIISVEYRLRYLIIFSDIQFLNIIYSKVIFTHKKINLFDNIRQCTISFRAYNLIYKIRNNKKVRKMQTYKYFLFFLSINYSIIQRVLAQVYYNYHDLGSNLKELSPLLISENISKQTHSIKVESEGLKSLIGASCQAIFELSISSPRNISFIIQDQSQRILHLTLSQSIYNFTIQQIVDQSYLIYTIFSYGNEENVWNLFKIKGLRLFININNYQLKQNISYQNINSSFLRLLLTCNEQQFFHPIYQRCENCHPNCKGCTEYKKCKDCQKAPGKNERQDQLADGFCDPCPSGQTWRPNNICNGCSDTCNCDNKKQCISCKDSSKNQLNVERNTCEPCQLDQRYYIEGQFCKRCNIICKTCKGPSDSDCLQCIDGAKKYEDGSCKYNNQNPNDCVSPYKQDKSQNCVLCNQDGQYAKDKNCVECQADLKCQKCSPETQCTQCSQGYFLKGNVCQQCPPQMNCLTCINENSCESCEPGKFIQKDGKCDKCEQGYYIESKYCRQCKIGCSSCTSYFKCDQCMPQFYKLKTG</sequence>
<dbReference type="InterPro" id="IPR006212">
    <property type="entry name" value="Furin_repeat"/>
</dbReference>
<accession>Q23F46</accession>
<keyword evidence="1" id="KW-1133">Transmembrane helix</keyword>
<dbReference type="Proteomes" id="UP000009168">
    <property type="component" value="Unassembled WGS sequence"/>
</dbReference>
<dbReference type="SMART" id="SM00261">
    <property type="entry name" value="FU"/>
    <property type="match status" value="3"/>
</dbReference>
<organism evidence="2 3">
    <name type="scientific">Tetrahymena thermophila (strain SB210)</name>
    <dbReference type="NCBI Taxonomy" id="312017"/>
    <lineage>
        <taxon>Eukaryota</taxon>
        <taxon>Sar</taxon>
        <taxon>Alveolata</taxon>
        <taxon>Ciliophora</taxon>
        <taxon>Intramacronucleata</taxon>
        <taxon>Oligohymenophorea</taxon>
        <taxon>Hymenostomatida</taxon>
        <taxon>Tetrahymenina</taxon>
        <taxon>Tetrahymenidae</taxon>
        <taxon>Tetrahymena</taxon>
    </lineage>
</organism>
<dbReference type="eggNOG" id="ENOG502SD39">
    <property type="taxonomic scope" value="Eukaryota"/>
</dbReference>
<proteinExistence type="predicted"/>
<evidence type="ECO:0000256" key="1">
    <source>
        <dbReference type="SAM" id="Phobius"/>
    </source>
</evidence>
<dbReference type="OrthoDB" id="10255768at2759"/>
<keyword evidence="1" id="KW-0812">Transmembrane</keyword>
<feature type="transmembrane region" description="Helical" evidence="1">
    <location>
        <begin position="97"/>
        <end position="118"/>
    </location>
</feature>
<dbReference type="SUPFAM" id="SSF57184">
    <property type="entry name" value="Growth factor receptor domain"/>
    <property type="match status" value="2"/>
</dbReference>
<dbReference type="KEGG" id="tet:TTHERM_00638870"/>
<dbReference type="RefSeq" id="XP_001015304.2">
    <property type="nucleotide sequence ID" value="XM_001015304.2"/>
</dbReference>
<gene>
    <name evidence="2" type="ORF">TTHERM_00638870</name>
</gene>
<evidence type="ECO:0000313" key="3">
    <source>
        <dbReference type="Proteomes" id="UP000009168"/>
    </source>
</evidence>